<proteinExistence type="predicted"/>
<keyword evidence="2" id="KW-1185">Reference proteome</keyword>
<accession>Q3A1K8</accession>
<reference evidence="2" key="1">
    <citation type="submission" date="2005-10" db="EMBL/GenBank/DDBJ databases">
        <title>Complete sequence of Pelobacter carbinolicus DSM 2380.</title>
        <authorList>
            <person name="Copeland A."/>
            <person name="Lucas S."/>
            <person name="Lapidus A."/>
            <person name="Barry K."/>
            <person name="Detter J.C."/>
            <person name="Glavina T."/>
            <person name="Hammon N."/>
            <person name="Israni S."/>
            <person name="Pitluck S."/>
            <person name="Chertkov O."/>
            <person name="Schmutz J."/>
            <person name="Larimer F."/>
            <person name="Land M."/>
            <person name="Kyrpides N."/>
            <person name="Ivanova N."/>
            <person name="Richardson P."/>
        </authorList>
    </citation>
    <scope>NUCLEOTIDE SEQUENCE [LARGE SCALE GENOMIC DNA]</scope>
    <source>
        <strain evidence="2">DSM 2380 / NBRC 103641 / GraBd1</strain>
    </source>
</reference>
<dbReference type="HOGENOM" id="CLU_2357215_0_0_7"/>
<evidence type="ECO:0000313" key="1">
    <source>
        <dbReference type="EMBL" id="ABA89749.1"/>
    </source>
</evidence>
<sequence>MHHQSFVYNTYNKANTFSTKFLNVLAIFLKTIDFIEFSGSTFFGNETGFITKPSSVRVGTLSATHLNDDTERIVRPLKNKNFRLWTNNQIYNLLLD</sequence>
<dbReference type="Proteomes" id="UP000002534">
    <property type="component" value="Chromosome"/>
</dbReference>
<evidence type="ECO:0000313" key="2">
    <source>
        <dbReference type="Proteomes" id="UP000002534"/>
    </source>
</evidence>
<protein>
    <submittedName>
        <fullName evidence="1">Uncharacterized protein</fullName>
    </submittedName>
</protein>
<dbReference type="STRING" id="338963.Pcar_2511"/>
<dbReference type="KEGG" id="pca:Pcar_2511"/>
<dbReference type="EMBL" id="CP000142">
    <property type="protein sequence ID" value="ABA89749.1"/>
    <property type="molecule type" value="Genomic_DNA"/>
</dbReference>
<gene>
    <name evidence="1" type="ordered locus">Pcar_2511</name>
</gene>
<organism evidence="1 2">
    <name type="scientific">Syntrophotalea carbinolica (strain DSM 2380 / NBRC 103641 / GraBd1)</name>
    <name type="common">Pelobacter carbinolicus</name>
    <dbReference type="NCBI Taxonomy" id="338963"/>
    <lineage>
        <taxon>Bacteria</taxon>
        <taxon>Pseudomonadati</taxon>
        <taxon>Thermodesulfobacteriota</taxon>
        <taxon>Desulfuromonadia</taxon>
        <taxon>Desulfuromonadales</taxon>
        <taxon>Syntrophotaleaceae</taxon>
        <taxon>Syntrophotalea</taxon>
    </lineage>
</organism>
<dbReference type="AlphaFoldDB" id="Q3A1K8"/>
<reference evidence="1 2" key="2">
    <citation type="journal article" date="2012" name="BMC Genomics">
        <title>The genome of Pelobacter carbinolicus reveals surprising metabolic capabilities and physiological features.</title>
        <authorList>
            <person name="Aklujkar M."/>
            <person name="Haveman S.A."/>
            <person name="Didonato R.Jr."/>
            <person name="Chertkov O."/>
            <person name="Han C.S."/>
            <person name="Land M.L."/>
            <person name="Brown P."/>
            <person name="Lovley D.R."/>
        </authorList>
    </citation>
    <scope>NUCLEOTIDE SEQUENCE [LARGE SCALE GENOMIC DNA]</scope>
    <source>
        <strain evidence="2">DSM 2380 / NBRC 103641 / GraBd1</strain>
    </source>
</reference>
<name>Q3A1K8_SYNC1</name>